<dbReference type="RefSeq" id="XP_013238683.1">
    <property type="nucleotide sequence ID" value="XM_013383229.1"/>
</dbReference>
<evidence type="ECO:0000259" key="1">
    <source>
        <dbReference type="Pfam" id="PF01454"/>
    </source>
</evidence>
<dbReference type="Proteomes" id="UP000029725">
    <property type="component" value="Unassembled WGS sequence"/>
</dbReference>
<proteinExistence type="predicted"/>
<evidence type="ECO:0000313" key="2">
    <source>
        <dbReference type="EMBL" id="KGG52256.1"/>
    </source>
</evidence>
<dbReference type="VEuPathDB" id="MicrosporidiaDB:DI09_19p380"/>
<dbReference type="GeneID" id="25258889"/>
<dbReference type="AlphaFoldDB" id="A0A098VWW2"/>
<name>A0A098VWW2_9MICR</name>
<dbReference type="EMBL" id="JMKJ01000110">
    <property type="protein sequence ID" value="KGG52256.1"/>
    <property type="molecule type" value="Genomic_DNA"/>
</dbReference>
<organism evidence="2 3">
    <name type="scientific">Mitosporidium daphniae</name>
    <dbReference type="NCBI Taxonomy" id="1485682"/>
    <lineage>
        <taxon>Eukaryota</taxon>
        <taxon>Fungi</taxon>
        <taxon>Fungi incertae sedis</taxon>
        <taxon>Microsporidia</taxon>
        <taxon>Mitosporidium</taxon>
    </lineage>
</organism>
<accession>A0A098VWW2</accession>
<keyword evidence="3" id="KW-1185">Reference proteome</keyword>
<dbReference type="Pfam" id="PF01454">
    <property type="entry name" value="MAGE"/>
    <property type="match status" value="1"/>
</dbReference>
<comment type="caution">
    <text evidence="2">The sequence shown here is derived from an EMBL/GenBank/DDBJ whole genome shotgun (WGS) entry which is preliminary data.</text>
</comment>
<dbReference type="HOGENOM" id="CLU_1235294_0_0_1"/>
<reference evidence="2 3" key="1">
    <citation type="submission" date="2014-04" db="EMBL/GenBank/DDBJ databases">
        <title>A new species of microsporidia sheds light on the evolution of extreme parasitism.</title>
        <authorList>
            <person name="Haag K.L."/>
            <person name="James T.Y."/>
            <person name="Larsson R."/>
            <person name="Schaer T.M."/>
            <person name="Refardt D."/>
            <person name="Pombert J.-F."/>
            <person name="Ebert D."/>
        </authorList>
    </citation>
    <scope>NUCLEOTIDE SEQUENCE [LARGE SCALE GENOMIC DNA]</scope>
    <source>
        <strain evidence="2 3">UGP3</strain>
        <tissue evidence="2">Spores</tissue>
    </source>
</reference>
<gene>
    <name evidence="2" type="ORF">DI09_19p380</name>
</gene>
<sequence>MDKPSGPTKQLVRLALSTAAKKKVLKRQEGDGAKLKSTLDDANTHLLAIFGYYLVDIKPKSGTISGSPETLPSSTFWYNSQWIVISNLDSRDQMLLQFLPKSNESLFHGLVALSIFFISITSGSNRTVEGSALSAFLNRYASLRVKWFISEAVRALYLERHKSSSDVFSSGDYVGDEDAEVEPDDKWLTASFGLGIRSLLEYSPQILTSLVLTVLFSTFFRLPQ</sequence>
<dbReference type="InterPro" id="IPR002190">
    <property type="entry name" value="MHD_dom"/>
</dbReference>
<feature type="domain" description="MAGE" evidence="1">
    <location>
        <begin position="11"/>
        <end position="166"/>
    </location>
</feature>
<evidence type="ECO:0000313" key="3">
    <source>
        <dbReference type="Proteomes" id="UP000029725"/>
    </source>
</evidence>
<protein>
    <recommendedName>
        <fullName evidence="1">MAGE domain-containing protein</fullName>
    </recommendedName>
</protein>